<feature type="chain" id="PRO_5001900758" evidence="1">
    <location>
        <begin position="20"/>
        <end position="61"/>
    </location>
</feature>
<evidence type="ECO:0000313" key="2">
    <source>
        <dbReference type="EMBL" id="KFZ39119.1"/>
    </source>
</evidence>
<dbReference type="eggNOG" id="ENOG50332JH">
    <property type="taxonomic scope" value="Bacteria"/>
</dbReference>
<dbReference type="Proteomes" id="UP000029264">
    <property type="component" value="Unassembled WGS sequence"/>
</dbReference>
<proteinExistence type="predicted"/>
<dbReference type="STRING" id="1515746.HR45_01590"/>
<keyword evidence="1" id="KW-0732">Signal</keyword>
<comment type="caution">
    <text evidence="2">The sequence shown here is derived from an EMBL/GenBank/DDBJ whole genome shotgun (WGS) entry which is preliminary data.</text>
</comment>
<sequence length="61" mass="6340">MLVIIVGAAILISVSLIGAEDNTTAEDIGEKIDNTMTDAGNAIEDKCEALKEQTGAKDTDC</sequence>
<evidence type="ECO:0000313" key="3">
    <source>
        <dbReference type="Proteomes" id="UP000029264"/>
    </source>
</evidence>
<name>A0A094JM37_9GAMM</name>
<dbReference type="AlphaFoldDB" id="A0A094JM37"/>
<organism evidence="2 3">
    <name type="scientific">Shewanella mangrovi</name>
    <dbReference type="NCBI Taxonomy" id="1515746"/>
    <lineage>
        <taxon>Bacteria</taxon>
        <taxon>Pseudomonadati</taxon>
        <taxon>Pseudomonadota</taxon>
        <taxon>Gammaproteobacteria</taxon>
        <taxon>Alteromonadales</taxon>
        <taxon>Shewanellaceae</taxon>
        <taxon>Shewanella</taxon>
    </lineage>
</organism>
<accession>A0A094JM37</accession>
<keyword evidence="3" id="KW-1185">Reference proteome</keyword>
<protein>
    <submittedName>
        <fullName evidence="2">Uncharacterized protein</fullName>
    </submittedName>
</protein>
<dbReference type="OrthoDB" id="6106414at2"/>
<reference evidence="2 3" key="1">
    <citation type="submission" date="2014-06" db="EMBL/GenBank/DDBJ databases">
        <title>Shewanella sp. YQH10.</title>
        <authorList>
            <person name="Liu Y."/>
            <person name="Zeng R."/>
        </authorList>
    </citation>
    <scope>NUCLEOTIDE SEQUENCE [LARGE SCALE GENOMIC DNA]</scope>
    <source>
        <strain evidence="2 3">YQH10</strain>
    </source>
</reference>
<evidence type="ECO:0000256" key="1">
    <source>
        <dbReference type="SAM" id="SignalP"/>
    </source>
</evidence>
<gene>
    <name evidence="2" type="ORF">HR45_01590</name>
</gene>
<feature type="signal peptide" evidence="1">
    <location>
        <begin position="1"/>
        <end position="19"/>
    </location>
</feature>
<dbReference type="EMBL" id="JPEO01000001">
    <property type="protein sequence ID" value="KFZ39119.1"/>
    <property type="molecule type" value="Genomic_DNA"/>
</dbReference>